<evidence type="ECO:0000313" key="5">
    <source>
        <dbReference type="EMBL" id="KAK4413069.1"/>
    </source>
</evidence>
<keyword evidence="6" id="KW-1185">Reference proteome</keyword>
<accession>A0AAE1XKI0</accession>
<comment type="similarity">
    <text evidence="1 4">Belongs to the plant dirigent protein family.</text>
</comment>
<evidence type="ECO:0000313" key="6">
    <source>
        <dbReference type="Proteomes" id="UP001293254"/>
    </source>
</evidence>
<keyword evidence="3 4" id="KW-0964">Secreted</keyword>
<dbReference type="GO" id="GO:0009699">
    <property type="term" value="P:phenylpropanoid biosynthetic process"/>
    <property type="evidence" value="ECO:0007669"/>
    <property type="project" value="UniProtKB-ARBA"/>
</dbReference>
<dbReference type="Gene3D" id="2.40.480.10">
    <property type="entry name" value="Allene oxide cyclase-like"/>
    <property type="match status" value="1"/>
</dbReference>
<evidence type="ECO:0000256" key="4">
    <source>
        <dbReference type="RuleBase" id="RU363099"/>
    </source>
</evidence>
<organism evidence="5 6">
    <name type="scientific">Sesamum alatum</name>
    <dbReference type="NCBI Taxonomy" id="300844"/>
    <lineage>
        <taxon>Eukaryota</taxon>
        <taxon>Viridiplantae</taxon>
        <taxon>Streptophyta</taxon>
        <taxon>Embryophyta</taxon>
        <taxon>Tracheophyta</taxon>
        <taxon>Spermatophyta</taxon>
        <taxon>Magnoliopsida</taxon>
        <taxon>eudicotyledons</taxon>
        <taxon>Gunneridae</taxon>
        <taxon>Pentapetalae</taxon>
        <taxon>asterids</taxon>
        <taxon>lamiids</taxon>
        <taxon>Lamiales</taxon>
        <taxon>Pedaliaceae</taxon>
        <taxon>Sesamum</taxon>
    </lineage>
</organism>
<sequence>MGIKSETLSHLHFYFHDIGLGSNPTAIQVAQAATTNSSSSLFGAVAVIDDRLTEGPQISSKTVGRAQGMYIFADSTQVALSVLYNFVFTEGKFNGSVLSILGRNLMSSAVRELVIVGGSGVFRFARGYAETRTINISMQTGAVAEYNLYVFHY</sequence>
<dbReference type="InterPro" id="IPR044859">
    <property type="entry name" value="Allene_oxi_cyc_Dirigent"/>
</dbReference>
<dbReference type="AlphaFoldDB" id="A0AAE1XKI0"/>
<keyword evidence="4" id="KW-0052">Apoplast</keyword>
<comment type="function">
    <text evidence="4">Dirigent proteins impart stereoselectivity on the phenoxy radical-coupling reaction, yielding optically active lignans from two molecules of coniferyl alcohol in the biosynthesis of lignans, flavonolignans, and alkaloids and thus plays a central role in plant secondary metabolism.</text>
</comment>
<dbReference type="EMBL" id="JACGWO010000013">
    <property type="protein sequence ID" value="KAK4413069.1"/>
    <property type="molecule type" value="Genomic_DNA"/>
</dbReference>
<name>A0AAE1XKI0_9LAMI</name>
<comment type="subunit">
    <text evidence="2 4">Homodimer.</text>
</comment>
<dbReference type="PANTHER" id="PTHR21495">
    <property type="entry name" value="NUCLEOPORIN-RELATED"/>
    <property type="match status" value="1"/>
</dbReference>
<evidence type="ECO:0000256" key="1">
    <source>
        <dbReference type="ARBA" id="ARBA00010746"/>
    </source>
</evidence>
<evidence type="ECO:0000256" key="2">
    <source>
        <dbReference type="ARBA" id="ARBA00011738"/>
    </source>
</evidence>
<evidence type="ECO:0000256" key="3">
    <source>
        <dbReference type="ARBA" id="ARBA00022525"/>
    </source>
</evidence>
<comment type="caution">
    <text evidence="5">The sequence shown here is derived from an EMBL/GenBank/DDBJ whole genome shotgun (WGS) entry which is preliminary data.</text>
</comment>
<dbReference type="Proteomes" id="UP001293254">
    <property type="component" value="Unassembled WGS sequence"/>
</dbReference>
<reference evidence="5" key="1">
    <citation type="submission" date="2020-06" db="EMBL/GenBank/DDBJ databases">
        <authorList>
            <person name="Li T."/>
            <person name="Hu X."/>
            <person name="Zhang T."/>
            <person name="Song X."/>
            <person name="Zhang H."/>
            <person name="Dai N."/>
            <person name="Sheng W."/>
            <person name="Hou X."/>
            <person name="Wei L."/>
        </authorList>
    </citation>
    <scope>NUCLEOTIDE SEQUENCE</scope>
    <source>
        <strain evidence="5">3651</strain>
        <tissue evidence="5">Leaf</tissue>
    </source>
</reference>
<comment type="subcellular location">
    <subcellularLocation>
        <location evidence="4">Secreted</location>
        <location evidence="4">Extracellular space</location>
        <location evidence="4">Apoplast</location>
    </subcellularLocation>
</comment>
<proteinExistence type="inferred from homology"/>
<protein>
    <recommendedName>
        <fullName evidence="4">Dirigent protein</fullName>
    </recommendedName>
</protein>
<reference evidence="5" key="2">
    <citation type="journal article" date="2024" name="Plant">
        <title>Genomic evolution and insights into agronomic trait innovations of Sesamum species.</title>
        <authorList>
            <person name="Miao H."/>
            <person name="Wang L."/>
            <person name="Qu L."/>
            <person name="Liu H."/>
            <person name="Sun Y."/>
            <person name="Le M."/>
            <person name="Wang Q."/>
            <person name="Wei S."/>
            <person name="Zheng Y."/>
            <person name="Lin W."/>
            <person name="Duan Y."/>
            <person name="Cao H."/>
            <person name="Xiong S."/>
            <person name="Wang X."/>
            <person name="Wei L."/>
            <person name="Li C."/>
            <person name="Ma Q."/>
            <person name="Ju M."/>
            <person name="Zhao R."/>
            <person name="Li G."/>
            <person name="Mu C."/>
            <person name="Tian Q."/>
            <person name="Mei H."/>
            <person name="Zhang T."/>
            <person name="Gao T."/>
            <person name="Zhang H."/>
        </authorList>
    </citation>
    <scope>NUCLEOTIDE SEQUENCE</scope>
    <source>
        <strain evidence="5">3651</strain>
    </source>
</reference>
<dbReference type="InterPro" id="IPR004265">
    <property type="entry name" value="Dirigent"/>
</dbReference>
<dbReference type="GO" id="GO:0048046">
    <property type="term" value="C:apoplast"/>
    <property type="evidence" value="ECO:0007669"/>
    <property type="project" value="UniProtKB-SubCell"/>
</dbReference>
<gene>
    <name evidence="5" type="ORF">Salat_2954100</name>
</gene>
<dbReference type="Pfam" id="PF03018">
    <property type="entry name" value="Dirigent"/>
    <property type="match status" value="1"/>
</dbReference>